<dbReference type="InterPro" id="IPR001789">
    <property type="entry name" value="Sig_transdc_resp-reg_receiver"/>
</dbReference>
<dbReference type="CDD" id="cd17535">
    <property type="entry name" value="REC_NarL-like"/>
    <property type="match status" value="1"/>
</dbReference>
<evidence type="ECO:0000259" key="5">
    <source>
        <dbReference type="PROSITE" id="PS50110"/>
    </source>
</evidence>
<gene>
    <name evidence="6" type="ORF">HG542_16255</name>
</gene>
<protein>
    <submittedName>
        <fullName evidence="6">Response regulator transcription factor</fullName>
    </submittedName>
</protein>
<name>A0A7Y7B5X9_STRMO</name>
<dbReference type="InterPro" id="IPR039420">
    <property type="entry name" value="WalR-like"/>
</dbReference>
<comment type="caution">
    <text evidence="6">The sequence shown here is derived from an EMBL/GenBank/DDBJ whole genome shotgun (WGS) entry which is preliminary data.</text>
</comment>
<dbReference type="CDD" id="cd06170">
    <property type="entry name" value="LuxR_C_like"/>
    <property type="match status" value="1"/>
</dbReference>
<dbReference type="GO" id="GO:0003677">
    <property type="term" value="F:DNA binding"/>
    <property type="evidence" value="ECO:0007669"/>
    <property type="project" value="UniProtKB-KW"/>
</dbReference>
<dbReference type="InterPro" id="IPR000792">
    <property type="entry name" value="Tscrpt_reg_LuxR_C"/>
</dbReference>
<accession>A0A7Y7B5X9</accession>
<dbReference type="GO" id="GO:0000160">
    <property type="term" value="P:phosphorelay signal transduction system"/>
    <property type="evidence" value="ECO:0007669"/>
    <property type="project" value="InterPro"/>
</dbReference>
<evidence type="ECO:0000256" key="1">
    <source>
        <dbReference type="ARBA" id="ARBA00022553"/>
    </source>
</evidence>
<feature type="modified residue" description="4-aspartylphosphate" evidence="3">
    <location>
        <position position="64"/>
    </location>
</feature>
<dbReference type="GO" id="GO:0006355">
    <property type="term" value="P:regulation of DNA-templated transcription"/>
    <property type="evidence" value="ECO:0007669"/>
    <property type="project" value="InterPro"/>
</dbReference>
<organism evidence="6 7">
    <name type="scientific">Streptomyces morookaense</name>
    <name type="common">Streptoverticillium morookaense</name>
    <dbReference type="NCBI Taxonomy" id="1970"/>
    <lineage>
        <taxon>Bacteria</taxon>
        <taxon>Bacillati</taxon>
        <taxon>Actinomycetota</taxon>
        <taxon>Actinomycetes</taxon>
        <taxon>Kitasatosporales</taxon>
        <taxon>Streptomycetaceae</taxon>
        <taxon>Streptomyces</taxon>
    </lineage>
</organism>
<dbReference type="PROSITE" id="PS50043">
    <property type="entry name" value="HTH_LUXR_2"/>
    <property type="match status" value="1"/>
</dbReference>
<dbReference type="PRINTS" id="PR00038">
    <property type="entry name" value="HTHLUXR"/>
</dbReference>
<evidence type="ECO:0000256" key="2">
    <source>
        <dbReference type="ARBA" id="ARBA00023125"/>
    </source>
</evidence>
<evidence type="ECO:0000259" key="4">
    <source>
        <dbReference type="PROSITE" id="PS50043"/>
    </source>
</evidence>
<dbReference type="Gene3D" id="3.40.50.2300">
    <property type="match status" value="1"/>
</dbReference>
<feature type="domain" description="HTH luxR-type" evidence="4">
    <location>
        <begin position="152"/>
        <end position="217"/>
    </location>
</feature>
<dbReference type="EMBL" id="JABBXF010000033">
    <property type="protein sequence ID" value="NVK79211.1"/>
    <property type="molecule type" value="Genomic_DNA"/>
</dbReference>
<evidence type="ECO:0000313" key="6">
    <source>
        <dbReference type="EMBL" id="NVK79211.1"/>
    </source>
</evidence>
<keyword evidence="7" id="KW-1185">Reference proteome</keyword>
<dbReference type="SMART" id="SM00421">
    <property type="entry name" value="HTH_LUXR"/>
    <property type="match status" value="1"/>
</dbReference>
<evidence type="ECO:0000313" key="7">
    <source>
        <dbReference type="Proteomes" id="UP000587462"/>
    </source>
</evidence>
<sequence length="231" mass="25319">MTDHAANIADPIRILVADDHTLLREALCDLLGVEADFEVVAQAGDAESAVRQAERLLPDVALLDVRMPHNADPVATVRRLLRIRPDMRIIILSMDDHPVLVRQLLNLGVRGYLHKSVSRETLAAAIRERTDTGRRTVTLSVLPGGLPERGGDTAVGRRLSDREAEVLVLVAGALSNRQVGLRLGIAEGTVKRHLRKIFEKLDAVSRLDAVNKAVAFDLIRPQQSRRLPAAS</sequence>
<dbReference type="Pfam" id="PF00196">
    <property type="entry name" value="GerE"/>
    <property type="match status" value="1"/>
</dbReference>
<dbReference type="Pfam" id="PF00072">
    <property type="entry name" value="Response_reg"/>
    <property type="match status" value="1"/>
</dbReference>
<dbReference type="AlphaFoldDB" id="A0A7Y7B5X9"/>
<feature type="domain" description="Response regulatory" evidence="5">
    <location>
        <begin position="13"/>
        <end position="130"/>
    </location>
</feature>
<dbReference type="SMART" id="SM00448">
    <property type="entry name" value="REC"/>
    <property type="match status" value="1"/>
</dbReference>
<dbReference type="InterPro" id="IPR016032">
    <property type="entry name" value="Sig_transdc_resp-reg_C-effctor"/>
</dbReference>
<dbReference type="Gene3D" id="1.10.10.10">
    <property type="entry name" value="Winged helix-like DNA-binding domain superfamily/Winged helix DNA-binding domain"/>
    <property type="match status" value="1"/>
</dbReference>
<dbReference type="SUPFAM" id="SSF52172">
    <property type="entry name" value="CheY-like"/>
    <property type="match status" value="1"/>
</dbReference>
<dbReference type="SUPFAM" id="SSF46894">
    <property type="entry name" value="C-terminal effector domain of the bipartite response regulators"/>
    <property type="match status" value="1"/>
</dbReference>
<reference evidence="6 7" key="1">
    <citation type="submission" date="2020-04" db="EMBL/GenBank/DDBJ databases">
        <title>Draft Genome Sequence of Streptomyces morookaense DSM 40503, an 8-azaguanine-producing strain.</title>
        <authorList>
            <person name="Qi J."/>
            <person name="Gao J.-M."/>
        </authorList>
    </citation>
    <scope>NUCLEOTIDE SEQUENCE [LARGE SCALE GENOMIC DNA]</scope>
    <source>
        <strain evidence="6 7">DSM 40503</strain>
    </source>
</reference>
<dbReference type="InterPro" id="IPR036388">
    <property type="entry name" value="WH-like_DNA-bd_sf"/>
</dbReference>
<dbReference type="Proteomes" id="UP000587462">
    <property type="component" value="Unassembled WGS sequence"/>
</dbReference>
<evidence type="ECO:0000256" key="3">
    <source>
        <dbReference type="PROSITE-ProRule" id="PRU00169"/>
    </source>
</evidence>
<dbReference type="PROSITE" id="PS50110">
    <property type="entry name" value="RESPONSE_REGULATORY"/>
    <property type="match status" value="1"/>
</dbReference>
<keyword evidence="1 3" id="KW-0597">Phosphoprotein</keyword>
<proteinExistence type="predicted"/>
<dbReference type="RefSeq" id="WP_171082023.1">
    <property type="nucleotide sequence ID" value="NZ_BNBU01000004.1"/>
</dbReference>
<dbReference type="InterPro" id="IPR058245">
    <property type="entry name" value="NreC/VraR/RcsB-like_REC"/>
</dbReference>
<dbReference type="PANTHER" id="PTHR43214">
    <property type="entry name" value="TWO-COMPONENT RESPONSE REGULATOR"/>
    <property type="match status" value="1"/>
</dbReference>
<dbReference type="InterPro" id="IPR011006">
    <property type="entry name" value="CheY-like_superfamily"/>
</dbReference>
<keyword evidence="2" id="KW-0238">DNA-binding</keyword>